<evidence type="ECO:0000313" key="1">
    <source>
        <dbReference type="EMBL" id="KAF4700403.1"/>
    </source>
</evidence>
<comment type="caution">
    <text evidence="1">The sequence shown here is derived from an EMBL/GenBank/DDBJ whole genome shotgun (WGS) entry which is preliminary data.</text>
</comment>
<accession>A0A7J6PWK4</accession>
<name>A0A7J6PWK4_PEROL</name>
<dbReference type="AlphaFoldDB" id="A0A7J6PWK4"/>
<dbReference type="EMBL" id="JABANM010033972">
    <property type="protein sequence ID" value="KAF4700403.1"/>
    <property type="molecule type" value="Genomic_DNA"/>
</dbReference>
<dbReference type="Proteomes" id="UP000574390">
    <property type="component" value="Unassembled WGS sequence"/>
</dbReference>
<sequence>CSVTGTTSTPSSGAISCRPCREGSPSIISISSSPYSRRVTIVEPLRTMEVFSSSPRNYSPRYSILVTCSSTGALLCPSYKMSTP</sequence>
<evidence type="ECO:0000313" key="2">
    <source>
        <dbReference type="Proteomes" id="UP000574390"/>
    </source>
</evidence>
<gene>
    <name evidence="1" type="ORF">FOZ62_008912</name>
</gene>
<reference evidence="1 2" key="1">
    <citation type="submission" date="2020-04" db="EMBL/GenBank/DDBJ databases">
        <title>Perkinsus olseni comparative genomics.</title>
        <authorList>
            <person name="Bogema D.R."/>
        </authorList>
    </citation>
    <scope>NUCLEOTIDE SEQUENCE [LARGE SCALE GENOMIC DNA]</scope>
    <source>
        <strain evidence="1">ATCC PRA-205</strain>
    </source>
</reference>
<proteinExistence type="predicted"/>
<organism evidence="1 2">
    <name type="scientific">Perkinsus olseni</name>
    <name type="common">Perkinsus atlanticus</name>
    <dbReference type="NCBI Taxonomy" id="32597"/>
    <lineage>
        <taxon>Eukaryota</taxon>
        <taxon>Sar</taxon>
        <taxon>Alveolata</taxon>
        <taxon>Perkinsozoa</taxon>
        <taxon>Perkinsea</taxon>
        <taxon>Perkinsida</taxon>
        <taxon>Perkinsidae</taxon>
        <taxon>Perkinsus</taxon>
    </lineage>
</organism>
<feature type="non-terminal residue" evidence="1">
    <location>
        <position position="1"/>
    </location>
</feature>
<feature type="non-terminal residue" evidence="1">
    <location>
        <position position="84"/>
    </location>
</feature>
<protein>
    <submittedName>
        <fullName evidence="1">Uncharacterized protein</fullName>
    </submittedName>
</protein>